<keyword evidence="3" id="KW-1185">Reference proteome</keyword>
<protein>
    <submittedName>
        <fullName evidence="2">Uncharacterized protein</fullName>
    </submittedName>
</protein>
<sequence length="141" mass="15710">MISIPSIVALRRARSTFMAGIRGRTLQDDRLTLPEALESTALRRRRLRDVARERRSSVWFRHWTAVITSMLATLLATLHWQYASDFGSLTPLDNLLCSIALRAKASDSEAGTVTPQNAFAKTVPTLTLASHFFNTGVPQVQ</sequence>
<organism evidence="2 3">
    <name type="scientific">Lentinus brumalis</name>
    <dbReference type="NCBI Taxonomy" id="2498619"/>
    <lineage>
        <taxon>Eukaryota</taxon>
        <taxon>Fungi</taxon>
        <taxon>Dikarya</taxon>
        <taxon>Basidiomycota</taxon>
        <taxon>Agaricomycotina</taxon>
        <taxon>Agaricomycetes</taxon>
        <taxon>Polyporales</taxon>
        <taxon>Polyporaceae</taxon>
        <taxon>Lentinus</taxon>
    </lineage>
</organism>
<evidence type="ECO:0000256" key="1">
    <source>
        <dbReference type="SAM" id="Phobius"/>
    </source>
</evidence>
<feature type="transmembrane region" description="Helical" evidence="1">
    <location>
        <begin position="62"/>
        <end position="82"/>
    </location>
</feature>
<dbReference type="AlphaFoldDB" id="A0A371DE54"/>
<reference evidence="2 3" key="1">
    <citation type="journal article" date="2018" name="Biotechnol. Biofuels">
        <title>Integrative visual omics of the white-rot fungus Polyporus brumalis exposes the biotechnological potential of its oxidative enzymes for delignifying raw plant biomass.</title>
        <authorList>
            <person name="Miyauchi S."/>
            <person name="Rancon A."/>
            <person name="Drula E."/>
            <person name="Hage H."/>
            <person name="Chaduli D."/>
            <person name="Favel A."/>
            <person name="Grisel S."/>
            <person name="Henrissat B."/>
            <person name="Herpoel-Gimbert I."/>
            <person name="Ruiz-Duenas F.J."/>
            <person name="Chevret D."/>
            <person name="Hainaut M."/>
            <person name="Lin J."/>
            <person name="Wang M."/>
            <person name="Pangilinan J."/>
            <person name="Lipzen A."/>
            <person name="Lesage-Meessen L."/>
            <person name="Navarro D."/>
            <person name="Riley R."/>
            <person name="Grigoriev I.V."/>
            <person name="Zhou S."/>
            <person name="Raouche S."/>
            <person name="Rosso M.N."/>
        </authorList>
    </citation>
    <scope>NUCLEOTIDE SEQUENCE [LARGE SCALE GENOMIC DNA]</scope>
    <source>
        <strain evidence="2 3">BRFM 1820</strain>
    </source>
</reference>
<name>A0A371DE54_9APHY</name>
<evidence type="ECO:0000313" key="3">
    <source>
        <dbReference type="Proteomes" id="UP000256964"/>
    </source>
</evidence>
<proteinExistence type="predicted"/>
<keyword evidence="1" id="KW-0472">Membrane</keyword>
<keyword evidence="1" id="KW-1133">Transmembrane helix</keyword>
<accession>A0A371DE54</accession>
<dbReference type="Proteomes" id="UP000256964">
    <property type="component" value="Unassembled WGS sequence"/>
</dbReference>
<keyword evidence="1" id="KW-0812">Transmembrane</keyword>
<evidence type="ECO:0000313" key="2">
    <source>
        <dbReference type="EMBL" id="RDX50752.1"/>
    </source>
</evidence>
<dbReference type="EMBL" id="KZ857398">
    <property type="protein sequence ID" value="RDX50752.1"/>
    <property type="molecule type" value="Genomic_DNA"/>
</dbReference>
<gene>
    <name evidence="2" type="ORF">OH76DRAFT_439699</name>
</gene>